<evidence type="ECO:0000256" key="3">
    <source>
        <dbReference type="ARBA" id="ARBA00022737"/>
    </source>
</evidence>
<dbReference type="PANTHER" id="PTHR45632">
    <property type="entry name" value="LD33804P"/>
    <property type="match status" value="1"/>
</dbReference>
<dbReference type="InterPro" id="IPR017096">
    <property type="entry name" value="BTB-kelch_protein"/>
</dbReference>
<accession>A0A8S1CML7</accession>
<keyword evidence="3" id="KW-0677">Repeat</keyword>
<evidence type="ECO:0000313" key="6">
    <source>
        <dbReference type="EMBL" id="CAB3371542.1"/>
    </source>
</evidence>
<dbReference type="Pfam" id="PF01344">
    <property type="entry name" value="Kelch_1"/>
    <property type="match status" value="2"/>
</dbReference>
<keyword evidence="2" id="KW-0880">Kelch repeat</keyword>
<dbReference type="SMART" id="SM00612">
    <property type="entry name" value="Kelch"/>
    <property type="match status" value="6"/>
</dbReference>
<evidence type="ECO:0000256" key="1">
    <source>
        <dbReference type="ARBA" id="ARBA00013699"/>
    </source>
</evidence>
<proteinExistence type="predicted"/>
<dbReference type="Pfam" id="PF24681">
    <property type="entry name" value="Kelch_KLHDC2_KLHL20_DRC7"/>
    <property type="match status" value="1"/>
</dbReference>
<name>A0A8S1CML7_9INSE</name>
<dbReference type="Gene3D" id="2.120.10.80">
    <property type="entry name" value="Kelch-type beta propeller"/>
    <property type="match status" value="2"/>
</dbReference>
<dbReference type="SMART" id="SM00875">
    <property type="entry name" value="BACK"/>
    <property type="match status" value="1"/>
</dbReference>
<dbReference type="GO" id="GO:0003779">
    <property type="term" value="F:actin binding"/>
    <property type="evidence" value="ECO:0007669"/>
    <property type="project" value="UniProtKB-KW"/>
</dbReference>
<evidence type="ECO:0000256" key="4">
    <source>
        <dbReference type="ARBA" id="ARBA00043912"/>
    </source>
</evidence>
<evidence type="ECO:0000256" key="2">
    <source>
        <dbReference type="ARBA" id="ARBA00022441"/>
    </source>
</evidence>
<dbReference type="PRINTS" id="PR00501">
    <property type="entry name" value="KELCHREPEAT"/>
</dbReference>
<comment type="function">
    <text evidence="4">Probable substrate-specific adapter of an E3 ubiquitin-protein ligase complex which mediates the ubiquitination and subsequent proteasomal degradation of target proteins. May have a role in synapse differentiation and growth.</text>
</comment>
<dbReference type="InterPro" id="IPR000210">
    <property type="entry name" value="BTB/POZ_dom"/>
</dbReference>
<dbReference type="InterPro" id="IPR006652">
    <property type="entry name" value="Kelch_1"/>
</dbReference>
<evidence type="ECO:0000313" key="7">
    <source>
        <dbReference type="Proteomes" id="UP000494165"/>
    </source>
</evidence>
<dbReference type="AlphaFoldDB" id="A0A8S1CML7"/>
<dbReference type="CDD" id="cd18186">
    <property type="entry name" value="BTB_POZ_ZBTB_KLHL-like"/>
    <property type="match status" value="1"/>
</dbReference>
<reference evidence="6 7" key="1">
    <citation type="submission" date="2020-04" db="EMBL/GenBank/DDBJ databases">
        <authorList>
            <person name="Alioto T."/>
            <person name="Alioto T."/>
            <person name="Gomez Garrido J."/>
        </authorList>
    </citation>
    <scope>NUCLEOTIDE SEQUENCE [LARGE SCALE GENOMIC DNA]</scope>
</reference>
<feature type="domain" description="BTB" evidence="5">
    <location>
        <begin position="27"/>
        <end position="94"/>
    </location>
</feature>
<dbReference type="InterPro" id="IPR015915">
    <property type="entry name" value="Kelch-typ_b-propeller"/>
</dbReference>
<dbReference type="PROSITE" id="PS50097">
    <property type="entry name" value="BTB"/>
    <property type="match status" value="1"/>
</dbReference>
<comment type="caution">
    <text evidence="6">The sequence shown here is derived from an EMBL/GenBank/DDBJ whole genome shotgun (WGS) entry which is preliminary data.</text>
</comment>
<dbReference type="InterPro" id="IPR011333">
    <property type="entry name" value="SKP1/BTB/POZ_sf"/>
</dbReference>
<organism evidence="6 7">
    <name type="scientific">Cloeon dipterum</name>
    <dbReference type="NCBI Taxonomy" id="197152"/>
    <lineage>
        <taxon>Eukaryota</taxon>
        <taxon>Metazoa</taxon>
        <taxon>Ecdysozoa</taxon>
        <taxon>Arthropoda</taxon>
        <taxon>Hexapoda</taxon>
        <taxon>Insecta</taxon>
        <taxon>Pterygota</taxon>
        <taxon>Palaeoptera</taxon>
        <taxon>Ephemeroptera</taxon>
        <taxon>Pisciforma</taxon>
        <taxon>Baetidae</taxon>
        <taxon>Cloeon</taxon>
    </lineage>
</organism>
<sequence>MASDADSVAVSTMFENLYKLYKENNNCDLMLVSGDKVKFNTHSFLICAAIPKLRDTIIENSKNNIMKLRVREVRGRLLELVIQYAYLGKCDLNEMDSVTLIELIKAASHLQMAELENEILQSFKKCLCMESALKVHADKSPHLAKAAPTAEAFILRHLLDALPPGIAFEDLLTLLADDRLHTSHEEKVCLAILNWISADPEKRSNCLVPLLGTVRFGFLPPEFIEKIVNHPLVMTNTAALKLMEEAITITRSYQVPCTEMSKNPLPLEVRPRIPHISILAFGGWRTGEEVCAIAEVYDMNADNWTPVATLKIGQPRSYHRAEAIGDYVYIVGGSDREQSLRTGLKLNPSTHIWSPISPMHHGRCFVSTAVLDGILYAFGGREFEHRLKSAEAYDPKTDLWTKIPHSIQTHSDAAAAGLDGKIYLVGGFNGAEVLSTLECFSPDTSTWTILPSMSRPRSGLACVAHKGRLFVFGGFDGNTRLSDGECYNPNTGIWTPLAPMKLARSTFQLVRVGDVFYAIGGYSEHPESAVEAYDSIADKWYIMRSLLQPTSAMACVAVDNLVFSESLWPRFSRSDPSSCLRDFRVDSPPYHTTDEPLPEGTPGMHHPGFLEPLPVPWSDLFNYDSVSEDDTSFSNDVHFEEHHFDDSDFSSDLEGETN</sequence>
<dbReference type="EMBL" id="CADEPI010000062">
    <property type="protein sequence ID" value="CAB3371542.1"/>
    <property type="molecule type" value="Genomic_DNA"/>
</dbReference>
<gene>
    <name evidence="6" type="ORF">CLODIP_2_CD13567</name>
</gene>
<dbReference type="Gene3D" id="1.25.40.420">
    <property type="match status" value="1"/>
</dbReference>
<dbReference type="Gene3D" id="3.30.710.10">
    <property type="entry name" value="Potassium Channel Kv1.1, Chain A"/>
    <property type="match status" value="1"/>
</dbReference>
<dbReference type="OrthoDB" id="191037at2759"/>
<dbReference type="PANTHER" id="PTHR45632:SF3">
    <property type="entry name" value="KELCH-LIKE PROTEIN 32"/>
    <property type="match status" value="1"/>
</dbReference>
<dbReference type="Pfam" id="PF00651">
    <property type="entry name" value="BTB"/>
    <property type="match status" value="1"/>
</dbReference>
<dbReference type="InterPro" id="IPR011705">
    <property type="entry name" value="BACK"/>
</dbReference>
<dbReference type="SUPFAM" id="SSF54695">
    <property type="entry name" value="POZ domain"/>
    <property type="match status" value="1"/>
</dbReference>
<dbReference type="PIRSF" id="PIRSF037037">
    <property type="entry name" value="Kelch-like_protein_gigaxonin"/>
    <property type="match status" value="1"/>
</dbReference>
<dbReference type="Pfam" id="PF07707">
    <property type="entry name" value="BACK"/>
    <property type="match status" value="1"/>
</dbReference>
<evidence type="ECO:0000259" key="5">
    <source>
        <dbReference type="PROSITE" id="PS50097"/>
    </source>
</evidence>
<protein>
    <recommendedName>
        <fullName evidence="1">Kelch-like protein diablo</fullName>
    </recommendedName>
</protein>
<keyword evidence="7" id="KW-1185">Reference proteome</keyword>
<dbReference type="Proteomes" id="UP000494165">
    <property type="component" value="Unassembled WGS sequence"/>
</dbReference>
<dbReference type="SUPFAM" id="SSF117281">
    <property type="entry name" value="Kelch motif"/>
    <property type="match status" value="2"/>
</dbReference>